<sequence length="75" mass="8669">MNRNRRNTAGASEVAQAQYERRDIARRDIVDYGILVQESRNTMSALEYLRSHDIDPEVIARVLLEPRLRRGVPCS</sequence>
<name>A0A2U2HE96_9BURK</name>
<dbReference type="AlphaFoldDB" id="A0A2U2HE96"/>
<organism evidence="1 2">
    <name type="scientific">Massilia glaciei</name>
    <dbReference type="NCBI Taxonomy" id="1524097"/>
    <lineage>
        <taxon>Bacteria</taxon>
        <taxon>Pseudomonadati</taxon>
        <taxon>Pseudomonadota</taxon>
        <taxon>Betaproteobacteria</taxon>
        <taxon>Burkholderiales</taxon>
        <taxon>Oxalobacteraceae</taxon>
        <taxon>Telluria group</taxon>
        <taxon>Massilia</taxon>
    </lineage>
</organism>
<proteinExistence type="predicted"/>
<comment type="caution">
    <text evidence="1">The sequence shown here is derived from an EMBL/GenBank/DDBJ whole genome shotgun (WGS) entry which is preliminary data.</text>
</comment>
<evidence type="ECO:0000313" key="1">
    <source>
        <dbReference type="EMBL" id="PWF41745.1"/>
    </source>
</evidence>
<protein>
    <submittedName>
        <fullName evidence="1">Uncharacterized protein</fullName>
    </submittedName>
</protein>
<keyword evidence="2" id="KW-1185">Reference proteome</keyword>
<dbReference type="OrthoDB" id="8758303at2"/>
<dbReference type="EMBL" id="PXWF02000309">
    <property type="protein sequence ID" value="PWF41745.1"/>
    <property type="molecule type" value="Genomic_DNA"/>
</dbReference>
<accession>A0A2U2HE96</accession>
<dbReference type="RefSeq" id="WP_106759883.1">
    <property type="nucleotide sequence ID" value="NZ_PXWF02000309.1"/>
</dbReference>
<evidence type="ECO:0000313" key="2">
    <source>
        <dbReference type="Proteomes" id="UP000241421"/>
    </source>
</evidence>
<gene>
    <name evidence="1" type="ORF">C7C56_024035</name>
</gene>
<dbReference type="Proteomes" id="UP000241421">
    <property type="component" value="Unassembled WGS sequence"/>
</dbReference>
<reference evidence="1 2" key="1">
    <citation type="submission" date="2018-04" db="EMBL/GenBank/DDBJ databases">
        <title>Massilia violaceinigra sp. nov., a novel purple-pigmented bacterium isolated from Tianshan glacier, Xinjiang, China.</title>
        <authorList>
            <person name="Wang H."/>
        </authorList>
    </citation>
    <scope>NUCLEOTIDE SEQUENCE [LARGE SCALE GENOMIC DNA]</scope>
    <source>
        <strain evidence="1 2">B448-2</strain>
    </source>
</reference>